<dbReference type="InterPro" id="IPR027434">
    <property type="entry name" value="Homing_endonucl"/>
</dbReference>
<dbReference type="PRINTS" id="PR00379">
    <property type="entry name" value="INTEIN"/>
</dbReference>
<name>A0ABP8UD56_9ACTN</name>
<dbReference type="Gene3D" id="3.10.28.10">
    <property type="entry name" value="Homing endonucleases"/>
    <property type="match status" value="1"/>
</dbReference>
<dbReference type="CDD" id="cd00093">
    <property type="entry name" value="HTH_XRE"/>
    <property type="match status" value="1"/>
</dbReference>
<proteinExistence type="predicted"/>
<dbReference type="InterPro" id="IPR006142">
    <property type="entry name" value="INTEIN"/>
</dbReference>
<evidence type="ECO:0000313" key="2">
    <source>
        <dbReference type="EMBL" id="GAA4628486.1"/>
    </source>
</evidence>
<dbReference type="EMBL" id="BAABHK010000006">
    <property type="protein sequence ID" value="GAA4628486.1"/>
    <property type="molecule type" value="Genomic_DNA"/>
</dbReference>
<evidence type="ECO:0000313" key="3">
    <source>
        <dbReference type="Proteomes" id="UP001501442"/>
    </source>
</evidence>
<dbReference type="SUPFAM" id="SSF47413">
    <property type="entry name" value="lambda repressor-like DNA-binding domains"/>
    <property type="match status" value="1"/>
</dbReference>
<protein>
    <recommendedName>
        <fullName evidence="1">DOD-type homing endonuclease domain-containing protein</fullName>
    </recommendedName>
</protein>
<comment type="caution">
    <text evidence="2">The sequence shown here is derived from an EMBL/GenBank/DDBJ whole genome shotgun (WGS) entry which is preliminary data.</text>
</comment>
<dbReference type="SUPFAM" id="SSF55608">
    <property type="entry name" value="Homing endonucleases"/>
    <property type="match status" value="1"/>
</dbReference>
<dbReference type="Pfam" id="PF14528">
    <property type="entry name" value="LAGLIDADG_3"/>
    <property type="match status" value="1"/>
</dbReference>
<dbReference type="Proteomes" id="UP001501442">
    <property type="component" value="Unassembled WGS sequence"/>
</dbReference>
<dbReference type="InterPro" id="IPR036844">
    <property type="entry name" value="Hint_dom_sf"/>
</dbReference>
<dbReference type="SUPFAM" id="SSF51294">
    <property type="entry name" value="Hedgehog/intein (Hint) domain"/>
    <property type="match status" value="1"/>
</dbReference>
<dbReference type="InterPro" id="IPR004042">
    <property type="entry name" value="Intein_endonuc_central"/>
</dbReference>
<gene>
    <name evidence="2" type="ORF">GCM10023196_045000</name>
</gene>
<sequence length="452" mass="50198">MLRRIGPSVDTKIAAGAIGDLGGAVTVDLIDRAPHVSPIKQLIRPRQRGKMCSVKTVYGRSITVAADRSFITYECGDFTLKPARDLRVGDVVVASRRLPRPVPQAEVDLAAVLKRAGQDHAVRIEGEAVRRLIAARIAGRQPAELRRDEERVAVPVEAWARLARKRTWKGITCAEMAKRLGYRQACSISEFERCRSRPPVSVFMRYLTELDEPWPDETKLVRSVIDQWAFSPSAHERYRNTSAAVWLSDLDEKDLARLAAEPDGRDVVLYPRAHRDQGLARYLPVTEDLCYVLGWYMAEGSLGSRGSRMNFSLGAGDQPYIPGLCEAVERVTGRAPVVSVPKGRPNSRHVYVHAPLMGRLIRAIGLGEGACEKRVPDLLMNCSEEQQFAFLEGYFLGDGTKDTNGRKIVFSTSSVEMVDGLLYLLGQLGVIAGLYTRRGGTPDPRRRRPHQA</sequence>
<evidence type="ECO:0000259" key="1">
    <source>
        <dbReference type="PROSITE" id="PS50819"/>
    </source>
</evidence>
<dbReference type="InterPro" id="IPR010982">
    <property type="entry name" value="Lambda_DNA-bd_dom_sf"/>
</dbReference>
<dbReference type="Gene3D" id="2.170.16.10">
    <property type="entry name" value="Hedgehog/Intein (Hint) domain"/>
    <property type="match status" value="1"/>
</dbReference>
<dbReference type="InterPro" id="IPR004860">
    <property type="entry name" value="LAGLIDADG_dom"/>
</dbReference>
<dbReference type="InterPro" id="IPR001387">
    <property type="entry name" value="Cro/C1-type_HTH"/>
</dbReference>
<accession>A0ABP8UD56</accession>
<feature type="domain" description="DOD-type homing endonuclease" evidence="1">
    <location>
        <begin position="292"/>
        <end position="430"/>
    </location>
</feature>
<keyword evidence="3" id="KW-1185">Reference proteome</keyword>
<dbReference type="PROSITE" id="PS50819">
    <property type="entry name" value="INTEIN_ENDONUCLEASE"/>
    <property type="match status" value="1"/>
</dbReference>
<reference evidence="3" key="1">
    <citation type="journal article" date="2019" name="Int. J. Syst. Evol. Microbiol.">
        <title>The Global Catalogue of Microorganisms (GCM) 10K type strain sequencing project: providing services to taxonomists for standard genome sequencing and annotation.</title>
        <authorList>
            <consortium name="The Broad Institute Genomics Platform"/>
            <consortium name="The Broad Institute Genome Sequencing Center for Infectious Disease"/>
            <person name="Wu L."/>
            <person name="Ma J."/>
        </authorList>
    </citation>
    <scope>NUCLEOTIDE SEQUENCE [LARGE SCALE GENOMIC DNA]</scope>
    <source>
        <strain evidence="3">JCM 17939</strain>
    </source>
</reference>
<dbReference type="CDD" id="cd00081">
    <property type="entry name" value="Hint"/>
    <property type="match status" value="1"/>
</dbReference>
<organism evidence="2 3">
    <name type="scientific">Actinoallomurus vinaceus</name>
    <dbReference type="NCBI Taxonomy" id="1080074"/>
    <lineage>
        <taxon>Bacteria</taxon>
        <taxon>Bacillati</taxon>
        <taxon>Actinomycetota</taxon>
        <taxon>Actinomycetes</taxon>
        <taxon>Streptosporangiales</taxon>
        <taxon>Thermomonosporaceae</taxon>
        <taxon>Actinoallomurus</taxon>
    </lineage>
</organism>